<protein>
    <submittedName>
        <fullName evidence="1">Cysteine-rich CWC</fullName>
    </submittedName>
</protein>
<name>A0A1H1RKN4_9PSED</name>
<gene>
    <name evidence="1" type="ORF">SAMN05216221_1655</name>
</gene>
<sequence>MQPLTNHTCPLCGGANQCAPAAAGTFDVECWCTTAAISPQALARVPAELVGKACLCPRCAAAVEQEPAAQANPDA</sequence>
<dbReference type="EMBL" id="LT629751">
    <property type="protein sequence ID" value="SDS36275.1"/>
    <property type="molecule type" value="Genomic_DNA"/>
</dbReference>
<dbReference type="Proteomes" id="UP000243359">
    <property type="component" value="Chromosome I"/>
</dbReference>
<reference evidence="2" key="1">
    <citation type="submission" date="2016-10" db="EMBL/GenBank/DDBJ databases">
        <authorList>
            <person name="Varghese N."/>
            <person name="Submissions S."/>
        </authorList>
    </citation>
    <scope>NUCLEOTIDE SEQUENCE [LARGE SCALE GENOMIC DNA]</scope>
    <source>
        <strain evidence="2">KCTC 32247</strain>
    </source>
</reference>
<accession>A0A1H1RKN4</accession>
<dbReference type="AlphaFoldDB" id="A0A1H1RKN4"/>
<organism evidence="1 2">
    <name type="scientific">Pseudomonas oryzae</name>
    <dbReference type="NCBI Taxonomy" id="1392877"/>
    <lineage>
        <taxon>Bacteria</taxon>
        <taxon>Pseudomonadati</taxon>
        <taxon>Pseudomonadota</taxon>
        <taxon>Gammaproteobacteria</taxon>
        <taxon>Pseudomonadales</taxon>
        <taxon>Pseudomonadaceae</taxon>
        <taxon>Pseudomonas</taxon>
    </lineage>
</organism>
<dbReference type="Pfam" id="PF14375">
    <property type="entry name" value="Cys_rich_CWC"/>
    <property type="match status" value="1"/>
</dbReference>
<dbReference type="InterPro" id="IPR032720">
    <property type="entry name" value="Cys_rich_CWC"/>
</dbReference>
<dbReference type="RefSeq" id="WP_090348487.1">
    <property type="nucleotide sequence ID" value="NZ_LT629751.1"/>
</dbReference>
<keyword evidence="2" id="KW-1185">Reference proteome</keyword>
<dbReference type="STRING" id="1392877.SAMN05216221_1655"/>
<evidence type="ECO:0000313" key="1">
    <source>
        <dbReference type="EMBL" id="SDS36275.1"/>
    </source>
</evidence>
<evidence type="ECO:0000313" key="2">
    <source>
        <dbReference type="Proteomes" id="UP000243359"/>
    </source>
</evidence>
<proteinExistence type="predicted"/>
<dbReference type="OrthoDB" id="8912324at2"/>